<evidence type="ECO:0000256" key="2">
    <source>
        <dbReference type="ARBA" id="ARBA00022553"/>
    </source>
</evidence>
<evidence type="ECO:0000256" key="7">
    <source>
        <dbReference type="ARBA" id="ARBA00080257"/>
    </source>
</evidence>
<feature type="region of interest" description="Disordered" evidence="9">
    <location>
        <begin position="547"/>
        <end position="594"/>
    </location>
</feature>
<feature type="active site" evidence="8">
    <location>
        <position position="374"/>
    </location>
</feature>
<dbReference type="FunCoup" id="A0A7R8UR72">
    <property type="interactions" value="776"/>
</dbReference>
<evidence type="ECO:0000256" key="6">
    <source>
        <dbReference type="ARBA" id="ARBA00072682"/>
    </source>
</evidence>
<dbReference type="InParanoid" id="A0A7R8UR72"/>
<gene>
    <name evidence="11" type="ORF">HERILL_LOCUS8294</name>
</gene>
<dbReference type="SUPFAM" id="SSF55120">
    <property type="entry name" value="Pseudouridine synthase"/>
    <property type="match status" value="1"/>
</dbReference>
<keyword evidence="4" id="KW-0413">Isomerase</keyword>
<dbReference type="GO" id="GO:0000455">
    <property type="term" value="P:enzyme-directed rRNA pseudouridine synthesis"/>
    <property type="evidence" value="ECO:0007669"/>
    <property type="project" value="TreeGrafter"/>
</dbReference>
<dbReference type="GO" id="GO:0006397">
    <property type="term" value="P:mRNA processing"/>
    <property type="evidence" value="ECO:0007669"/>
    <property type="project" value="UniProtKB-KW"/>
</dbReference>
<dbReference type="Proteomes" id="UP000594454">
    <property type="component" value="Chromosome 3"/>
</dbReference>
<dbReference type="NCBIfam" id="TIGR00005">
    <property type="entry name" value="rluA_subfam"/>
    <property type="match status" value="1"/>
</dbReference>
<comment type="similarity">
    <text evidence="1">Belongs to the pseudouridine synthase RluA family.</text>
</comment>
<reference evidence="11 12" key="1">
    <citation type="submission" date="2020-11" db="EMBL/GenBank/DDBJ databases">
        <authorList>
            <person name="Wallbank WR R."/>
            <person name="Pardo Diaz C."/>
            <person name="Kozak K."/>
            <person name="Martin S."/>
            <person name="Jiggins C."/>
            <person name="Moest M."/>
            <person name="Warren A I."/>
            <person name="Generalovic N T."/>
            <person name="Byers J.R.P. K."/>
            <person name="Montejo-Kovacevich G."/>
            <person name="Yen C E."/>
        </authorList>
    </citation>
    <scope>NUCLEOTIDE SEQUENCE [LARGE SCALE GENOMIC DNA]</scope>
</reference>
<evidence type="ECO:0000256" key="4">
    <source>
        <dbReference type="ARBA" id="ARBA00023235"/>
    </source>
</evidence>
<dbReference type="EMBL" id="LR899011">
    <property type="protein sequence ID" value="CAD7085451.1"/>
    <property type="molecule type" value="Genomic_DNA"/>
</dbReference>
<dbReference type="OMA" id="ASCAWYL"/>
<proteinExistence type="inferred from homology"/>
<evidence type="ECO:0000256" key="5">
    <source>
        <dbReference type="ARBA" id="ARBA00057241"/>
    </source>
</evidence>
<evidence type="ECO:0000313" key="12">
    <source>
        <dbReference type="Proteomes" id="UP000594454"/>
    </source>
</evidence>
<keyword evidence="12" id="KW-1185">Reference proteome</keyword>
<dbReference type="InterPro" id="IPR020103">
    <property type="entry name" value="PsdUridine_synth_cat_dom_sf"/>
</dbReference>
<comment type="function">
    <text evidence="5">Pseudouridine synthase that catalyzes pseudouridylation of mRNAs.</text>
</comment>
<feature type="domain" description="Pseudouridine synthase RsuA/RluA-like" evidence="10">
    <location>
        <begin position="331"/>
        <end position="477"/>
    </location>
</feature>
<dbReference type="GO" id="GO:0009982">
    <property type="term" value="F:pseudouridine synthase activity"/>
    <property type="evidence" value="ECO:0007669"/>
    <property type="project" value="InterPro"/>
</dbReference>
<feature type="compositionally biased region" description="Low complexity" evidence="9">
    <location>
        <begin position="52"/>
        <end position="78"/>
    </location>
</feature>
<dbReference type="GO" id="GO:0003723">
    <property type="term" value="F:RNA binding"/>
    <property type="evidence" value="ECO:0007669"/>
    <property type="project" value="InterPro"/>
</dbReference>
<dbReference type="InterPro" id="IPR006225">
    <property type="entry name" value="PsdUridine_synth_RluC/D"/>
</dbReference>
<dbReference type="InterPro" id="IPR006145">
    <property type="entry name" value="PsdUridine_synth_RsuA/RluA"/>
</dbReference>
<protein>
    <recommendedName>
        <fullName evidence="6">Pseudouridylate synthase RPUSD2</fullName>
    </recommendedName>
    <alternativeName>
        <fullName evidence="7">RNA pseudouridylate synthase domain-containing protein 2</fullName>
    </alternativeName>
</protein>
<feature type="compositionally biased region" description="Basic residues" evidence="9">
    <location>
        <begin position="79"/>
        <end position="92"/>
    </location>
</feature>
<dbReference type="PROSITE" id="PS01129">
    <property type="entry name" value="PSI_RLU"/>
    <property type="match status" value="1"/>
</dbReference>
<evidence type="ECO:0000256" key="3">
    <source>
        <dbReference type="ARBA" id="ARBA00022664"/>
    </source>
</evidence>
<dbReference type="PANTHER" id="PTHR21600">
    <property type="entry name" value="MITOCHONDRIAL RNA PSEUDOURIDINE SYNTHASE"/>
    <property type="match status" value="1"/>
</dbReference>
<dbReference type="Pfam" id="PF00849">
    <property type="entry name" value="PseudoU_synth_2"/>
    <property type="match status" value="1"/>
</dbReference>
<dbReference type="SUPFAM" id="SSF81995">
    <property type="entry name" value="beta-sandwich domain of Sec23/24"/>
    <property type="match status" value="1"/>
</dbReference>
<dbReference type="InterPro" id="IPR050188">
    <property type="entry name" value="RluA_PseudoU_synthase"/>
</dbReference>
<dbReference type="CDD" id="cd02557">
    <property type="entry name" value="PseudoU_synth_ScRIB2"/>
    <property type="match status" value="1"/>
</dbReference>
<organism evidence="11 12">
    <name type="scientific">Hermetia illucens</name>
    <name type="common">Black soldier fly</name>
    <dbReference type="NCBI Taxonomy" id="343691"/>
    <lineage>
        <taxon>Eukaryota</taxon>
        <taxon>Metazoa</taxon>
        <taxon>Ecdysozoa</taxon>
        <taxon>Arthropoda</taxon>
        <taxon>Hexapoda</taxon>
        <taxon>Insecta</taxon>
        <taxon>Pterygota</taxon>
        <taxon>Neoptera</taxon>
        <taxon>Endopterygota</taxon>
        <taxon>Diptera</taxon>
        <taxon>Brachycera</taxon>
        <taxon>Stratiomyomorpha</taxon>
        <taxon>Stratiomyidae</taxon>
        <taxon>Hermetiinae</taxon>
        <taxon>Hermetia</taxon>
    </lineage>
</organism>
<dbReference type="InterPro" id="IPR006224">
    <property type="entry name" value="PsdUridine_synth_RluA-like_CS"/>
</dbReference>
<keyword evidence="3" id="KW-0507">mRNA processing</keyword>
<evidence type="ECO:0000313" key="11">
    <source>
        <dbReference type="EMBL" id="CAD7085451.1"/>
    </source>
</evidence>
<evidence type="ECO:0000256" key="1">
    <source>
        <dbReference type="ARBA" id="ARBA00010876"/>
    </source>
</evidence>
<name>A0A7R8UR72_HERIL</name>
<dbReference type="AlphaFoldDB" id="A0A7R8UR72"/>
<dbReference type="Gene3D" id="3.30.2350.10">
    <property type="entry name" value="Pseudouridine synthase"/>
    <property type="match status" value="1"/>
</dbReference>
<dbReference type="FunFam" id="3.30.2350.10:FF:000010">
    <property type="entry name" value="RNA pseudouridine synthase domain-containing 2"/>
    <property type="match status" value="1"/>
</dbReference>
<keyword evidence="2" id="KW-0597">Phosphoprotein</keyword>
<dbReference type="PANTHER" id="PTHR21600:SF40">
    <property type="entry name" value="PSEUDOURIDYLATE SYNTHASE RPUSD2"/>
    <property type="match status" value="1"/>
</dbReference>
<sequence>MQHHPGSWYLPWGVPLQKMLAVPLHPAAVGYAQPQPATACQVPSQQPPQQPPQQNFQHQIHPAAAAAAAALHHSPAALHHTHHPHPHHHPPHPHSQTLHPAAAAAMFTPLSLRTFITPSPSHLGLAAQQPLTPAAAVQPTVTHTPTNQTQSQLAAMNLNVGVVALRQASQANALMTVKKALIQDKDKTKLVTTEKRKADESDQIKDLKKAKLETKALKAKRPGFTDERYHETSYYIENGLRKVYPYYFTFTTFTKGRWVGEKILDVFAREFRAHPAEEYERCIMAGTLTVNYEKVPTDYRLKHNDLLANVVHRHEVPVTSQPITIVHMDDDIVVVNKPASIPVHPCGRYRHNTVVFILAKEYNLKNLRTIHRLDRLTSGLLLFGRSPKKARQMEHQIRNRQVQKEYVCRVEGEFPDGIIECKEPIEVVSYKIGVCKVSSKGKECTTTFQKIGFNGKSSVVLCKPLTGRMHQIRVHLQYLGYPVVNDPLYNHEVFGPNKGRMGDIGGKSDEQLVRDLINIHNAENWLGIDGDSELSLFKPMKVDSDSDSLAGALSGKGNVLSDDDSESVSREASPCSESPRPVSLGSESPHDGVLTSVHISTNTSSSTSTDNKVKVTVATQTGHESPDLTFNPDKMTTDKHCYECKVRYRDPKPQDLVMYLHAWKYKGPGWEYETELPDWARVDWTDLDCE</sequence>
<evidence type="ECO:0000256" key="8">
    <source>
        <dbReference type="PIRSR" id="PIRSR606225-1"/>
    </source>
</evidence>
<accession>A0A7R8UR72</accession>
<evidence type="ECO:0000259" key="10">
    <source>
        <dbReference type="Pfam" id="PF00849"/>
    </source>
</evidence>
<dbReference type="OrthoDB" id="424794at2759"/>
<evidence type="ECO:0000256" key="9">
    <source>
        <dbReference type="SAM" id="MobiDB-lite"/>
    </source>
</evidence>
<feature type="region of interest" description="Disordered" evidence="9">
    <location>
        <begin position="38"/>
        <end position="98"/>
    </location>
</feature>